<evidence type="ECO:0008006" key="4">
    <source>
        <dbReference type="Google" id="ProtNLM"/>
    </source>
</evidence>
<organism evidence="2 3">
    <name type="scientific">Rhodococcus chondri</name>
    <dbReference type="NCBI Taxonomy" id="3065941"/>
    <lineage>
        <taxon>Bacteria</taxon>
        <taxon>Bacillati</taxon>
        <taxon>Actinomycetota</taxon>
        <taxon>Actinomycetes</taxon>
        <taxon>Mycobacteriales</taxon>
        <taxon>Nocardiaceae</taxon>
        <taxon>Rhodococcus</taxon>
    </lineage>
</organism>
<comment type="caution">
    <text evidence="2">The sequence shown here is derived from an EMBL/GenBank/DDBJ whole genome shotgun (WGS) entry which is preliminary data.</text>
</comment>
<keyword evidence="1" id="KW-0472">Membrane</keyword>
<evidence type="ECO:0000313" key="3">
    <source>
        <dbReference type="Proteomes" id="UP001331936"/>
    </source>
</evidence>
<feature type="transmembrane region" description="Helical" evidence="1">
    <location>
        <begin position="30"/>
        <end position="48"/>
    </location>
</feature>
<dbReference type="RefSeq" id="WP_200360301.1">
    <property type="nucleotide sequence ID" value="NZ_JAUZMZ010000112.1"/>
</dbReference>
<dbReference type="Proteomes" id="UP001331936">
    <property type="component" value="Unassembled WGS sequence"/>
</dbReference>
<accession>A0ABU7JWU7</accession>
<evidence type="ECO:0000256" key="1">
    <source>
        <dbReference type="SAM" id="Phobius"/>
    </source>
</evidence>
<name>A0ABU7JWU7_9NOCA</name>
<evidence type="ECO:0000313" key="2">
    <source>
        <dbReference type="EMBL" id="MEE2033989.1"/>
    </source>
</evidence>
<reference evidence="2 3" key="1">
    <citation type="submission" date="2023-08" db="EMBL/GenBank/DDBJ databases">
        <authorList>
            <person name="Girao M."/>
            <person name="Carvalho M.F."/>
        </authorList>
    </citation>
    <scope>NUCLEOTIDE SEQUENCE [LARGE SCALE GENOMIC DNA]</scope>
    <source>
        <strain evidence="2 3">CC-R104</strain>
    </source>
</reference>
<sequence length="62" mass="5954">MSAPSVVVMALAPWAGTVLAGVTGSYAGAYLVLAVVAGLAAVLAVASVPRLPARASSTEGTL</sequence>
<keyword evidence="1" id="KW-0812">Transmembrane</keyword>
<proteinExistence type="predicted"/>
<keyword evidence="1" id="KW-1133">Transmembrane helix</keyword>
<keyword evidence="3" id="KW-1185">Reference proteome</keyword>
<dbReference type="EMBL" id="JAUZMZ010000112">
    <property type="protein sequence ID" value="MEE2033989.1"/>
    <property type="molecule type" value="Genomic_DNA"/>
</dbReference>
<protein>
    <recommendedName>
        <fullName evidence="4">MFS transporter</fullName>
    </recommendedName>
</protein>
<gene>
    <name evidence="2" type="ORF">Q8814_18030</name>
</gene>